<protein>
    <submittedName>
        <fullName evidence="3">DUF3343 domain-containing protein</fullName>
    </submittedName>
</protein>
<dbReference type="Proteomes" id="UP000462760">
    <property type="component" value="Unassembled WGS sequence"/>
</dbReference>
<dbReference type="OrthoDB" id="1708101at2"/>
<name>A0A844FKI1_9FIRM</name>
<comment type="caution">
    <text evidence="3">The sequence shown here is derived from an EMBL/GenBank/DDBJ whole genome shotgun (WGS) entry which is preliminary data.</text>
</comment>
<dbReference type="EMBL" id="VULR01000031">
    <property type="protein sequence ID" value="MSS44451.1"/>
    <property type="molecule type" value="Genomic_DNA"/>
</dbReference>
<feature type="domain" description="Putative Se/S carrier protein-like" evidence="1">
    <location>
        <begin position="6"/>
        <end position="76"/>
    </location>
</feature>
<organism evidence="3 4">
    <name type="scientific">Anaerosalibacter bizertensis</name>
    <dbReference type="NCBI Taxonomy" id="932217"/>
    <lineage>
        <taxon>Bacteria</taxon>
        <taxon>Bacillati</taxon>
        <taxon>Bacillota</taxon>
        <taxon>Tissierellia</taxon>
        <taxon>Tissierellales</taxon>
        <taxon>Sporanaerobacteraceae</taxon>
        <taxon>Anaerosalibacter</taxon>
    </lineage>
</organism>
<dbReference type="Pfam" id="PF11823">
    <property type="entry name" value="Se_S_carrier"/>
    <property type="match status" value="1"/>
</dbReference>
<dbReference type="RefSeq" id="WP_154485118.1">
    <property type="nucleotide sequence ID" value="NZ_JAHLOA010000001.1"/>
</dbReference>
<evidence type="ECO:0000313" key="4">
    <source>
        <dbReference type="Proteomes" id="UP000462760"/>
    </source>
</evidence>
<evidence type="ECO:0000313" key="5">
    <source>
        <dbReference type="Proteomes" id="UP001108123"/>
    </source>
</evidence>
<keyword evidence="5" id="KW-1185">Reference proteome</keyword>
<gene>
    <name evidence="3" type="ORF">FYJ27_12280</name>
    <name evidence="2" type="ORF">L0P62_09300</name>
</gene>
<accession>A0A844FKI1</accession>
<dbReference type="InterPro" id="IPR021778">
    <property type="entry name" value="Se/S_carrier-like"/>
</dbReference>
<dbReference type="AlphaFoldDB" id="A0A844FKI1"/>
<evidence type="ECO:0000313" key="2">
    <source>
        <dbReference type="EMBL" id="MCG4565644.1"/>
    </source>
</evidence>
<sequence length="93" mass="11066">MREEKYYIVILESKNHAVQLIYILENLGYKRFRLISAPCQIRAGCDFGIEFKNLSDLKIIKNETNRLNTKIKGIYSIERKNKKKIIRKLNHLI</sequence>
<evidence type="ECO:0000259" key="1">
    <source>
        <dbReference type="Pfam" id="PF11823"/>
    </source>
</evidence>
<dbReference type="Proteomes" id="UP001108123">
    <property type="component" value="Unassembled WGS sequence"/>
</dbReference>
<reference evidence="2" key="2">
    <citation type="submission" date="2022-01" db="EMBL/GenBank/DDBJ databases">
        <title>Collection of gut derived symbiotic bacterial strains cultured from healthy donors.</title>
        <authorList>
            <person name="Lin H."/>
            <person name="Kohout C."/>
            <person name="Waligurski E."/>
            <person name="Pamer E.G."/>
        </authorList>
    </citation>
    <scope>NUCLEOTIDE SEQUENCE</scope>
    <source>
        <strain evidence="2">MSK.14.39</strain>
    </source>
</reference>
<proteinExistence type="predicted"/>
<dbReference type="EMBL" id="JAKNID010000042">
    <property type="protein sequence ID" value="MCG4565644.1"/>
    <property type="molecule type" value="Genomic_DNA"/>
</dbReference>
<evidence type="ECO:0000313" key="3">
    <source>
        <dbReference type="EMBL" id="MSS44451.1"/>
    </source>
</evidence>
<reference evidence="3 4" key="1">
    <citation type="submission" date="2019-08" db="EMBL/GenBank/DDBJ databases">
        <title>In-depth cultivation of the pig gut microbiome towards novel bacterial diversity and tailored functional studies.</title>
        <authorList>
            <person name="Wylensek D."/>
            <person name="Hitch T.C.A."/>
            <person name="Clavel T."/>
        </authorList>
    </citation>
    <scope>NUCLEOTIDE SEQUENCE [LARGE SCALE GENOMIC DNA]</scope>
    <source>
        <strain evidence="3 4">Med78-601-WT-4W-RMD-3</strain>
    </source>
</reference>